<evidence type="ECO:0000313" key="1">
    <source>
        <dbReference type="EMBL" id="MDQ1210579.1"/>
    </source>
</evidence>
<dbReference type="Proteomes" id="UP001233360">
    <property type="component" value="Unassembled WGS sequence"/>
</dbReference>
<keyword evidence="2" id="KW-1185">Reference proteome</keyword>
<organism evidence="1 2">
    <name type="scientific">Acinetobacter baylyi</name>
    <dbReference type="NCBI Taxonomy" id="202950"/>
    <lineage>
        <taxon>Bacteria</taxon>
        <taxon>Pseudomonadati</taxon>
        <taxon>Pseudomonadota</taxon>
        <taxon>Gammaproteobacteria</taxon>
        <taxon>Moraxellales</taxon>
        <taxon>Moraxellaceae</taxon>
        <taxon>Acinetobacter</taxon>
    </lineage>
</organism>
<reference evidence="1 2" key="1">
    <citation type="submission" date="2023-07" db="EMBL/GenBank/DDBJ databases">
        <title>Functional and genomic diversity of the sorghum phyllosphere microbiome.</title>
        <authorList>
            <person name="Shade A."/>
        </authorList>
    </citation>
    <scope>NUCLEOTIDE SEQUENCE [LARGE SCALE GENOMIC DNA]</scope>
    <source>
        <strain evidence="1 2">SORGH_AS_0887</strain>
    </source>
</reference>
<proteinExistence type="predicted"/>
<comment type="caution">
    <text evidence="1">The sequence shown here is derived from an EMBL/GenBank/DDBJ whole genome shotgun (WGS) entry which is preliminary data.</text>
</comment>
<dbReference type="EMBL" id="JAUTBK010000002">
    <property type="protein sequence ID" value="MDQ1210579.1"/>
    <property type="molecule type" value="Genomic_DNA"/>
</dbReference>
<name>A0ABU0V197_ACIBI</name>
<sequence>MEIESLTLPNRVHLKPKLSGSSSSRSILAIHLAYILMNYEFTDFPLFPIVIDTIQQNGQDIENLDKIVQVISSVGFTQIILGMETLATNTLDEGFKIHQLENAKFSLLDSDSYNEVMKNINELIHQNTSN</sequence>
<accession>A0ABU0V197</accession>
<protein>
    <submittedName>
        <fullName evidence="1">Uncharacterized protein</fullName>
    </submittedName>
</protein>
<gene>
    <name evidence="1" type="ORF">QE380_003502</name>
</gene>
<evidence type="ECO:0000313" key="2">
    <source>
        <dbReference type="Proteomes" id="UP001233360"/>
    </source>
</evidence>